<comment type="caution">
    <text evidence="4">The sequence shown here is derived from an EMBL/GenBank/DDBJ whole genome shotgun (WGS) entry which is preliminary data.</text>
</comment>
<proteinExistence type="predicted"/>
<evidence type="ECO:0000256" key="2">
    <source>
        <dbReference type="ARBA" id="ARBA00022525"/>
    </source>
</evidence>
<sequence>MLARAAVFTALGAVPVLAISAPAYAATGTAKVGNTIQVNAANNRINDITITRVGANFLVTDLGDTPAAGAGCAVAGARTVRCSAAGVVRLVVNTGNLNDRVNNLTTTPSTQNGGLGNDTLFGGAAGDTLTGGFGTDSLFGRAGNDTAVALAVNDGRDRFSGSAGVDTTSYANRAARVVVTLNGVANDGAPGELDNNLSDVENILGGRGSDNLTGNASANRILGLGGNDVMTGGLGNDTMLGGAGADTNVALAVRDGRDVFSGGVGADTTTYANRALAVNVSLNGVANDGSAPEFDNNLADVENVFGGRGSDNLSGNGSANRMFGLGGADFIAGGNGGDTLVGGAGGDRMFGQAGNDTLNSRDGVRGNDRNDGGLNVDRCTSDLLDVRISCELS</sequence>
<evidence type="ECO:0000256" key="1">
    <source>
        <dbReference type="ARBA" id="ARBA00004613"/>
    </source>
</evidence>
<comment type="subcellular location">
    <subcellularLocation>
        <location evidence="1">Secreted</location>
    </subcellularLocation>
</comment>
<feature type="signal peptide" evidence="3">
    <location>
        <begin position="1"/>
        <end position="25"/>
    </location>
</feature>
<evidence type="ECO:0000256" key="3">
    <source>
        <dbReference type="SAM" id="SignalP"/>
    </source>
</evidence>
<evidence type="ECO:0000313" key="5">
    <source>
        <dbReference type="Proteomes" id="UP000609879"/>
    </source>
</evidence>
<keyword evidence="5" id="KW-1185">Reference proteome</keyword>
<dbReference type="SUPFAM" id="SSF51120">
    <property type="entry name" value="beta-Roll"/>
    <property type="match status" value="3"/>
</dbReference>
<dbReference type="PANTHER" id="PTHR38340">
    <property type="entry name" value="S-LAYER PROTEIN"/>
    <property type="match status" value="1"/>
</dbReference>
<reference evidence="4 5" key="1">
    <citation type="submission" date="2021-01" db="EMBL/GenBank/DDBJ databases">
        <title>Whole genome shotgun sequence of Actinoplanes deccanensis NBRC 13994.</title>
        <authorList>
            <person name="Komaki H."/>
            <person name="Tamura T."/>
        </authorList>
    </citation>
    <scope>NUCLEOTIDE SEQUENCE [LARGE SCALE GENOMIC DNA]</scope>
    <source>
        <strain evidence="4 5">NBRC 13994</strain>
    </source>
</reference>
<keyword evidence="2" id="KW-0964">Secreted</keyword>
<dbReference type="InterPro" id="IPR001343">
    <property type="entry name" value="Hemolysn_Ca-bd"/>
</dbReference>
<protein>
    <recommendedName>
        <fullName evidence="6">Calcium-binding protein</fullName>
    </recommendedName>
</protein>
<dbReference type="Pfam" id="PF00353">
    <property type="entry name" value="HemolysinCabind"/>
    <property type="match status" value="5"/>
</dbReference>
<name>A0ABQ3YGT8_9ACTN</name>
<evidence type="ECO:0008006" key="6">
    <source>
        <dbReference type="Google" id="ProtNLM"/>
    </source>
</evidence>
<dbReference type="InterPro" id="IPR018511">
    <property type="entry name" value="Hemolysin-typ_Ca-bd_CS"/>
</dbReference>
<gene>
    <name evidence="4" type="ORF">Ade02nite_78620</name>
</gene>
<accession>A0ABQ3YGT8</accession>
<keyword evidence="3" id="KW-0732">Signal</keyword>
<dbReference type="PRINTS" id="PR00313">
    <property type="entry name" value="CABNDNGRPT"/>
</dbReference>
<feature type="chain" id="PRO_5046062865" description="Calcium-binding protein" evidence="3">
    <location>
        <begin position="26"/>
        <end position="393"/>
    </location>
</feature>
<dbReference type="EMBL" id="BOMI01000163">
    <property type="protein sequence ID" value="GID79221.1"/>
    <property type="molecule type" value="Genomic_DNA"/>
</dbReference>
<dbReference type="PROSITE" id="PS00330">
    <property type="entry name" value="HEMOLYSIN_CALCIUM"/>
    <property type="match status" value="1"/>
</dbReference>
<dbReference type="InterPro" id="IPR011049">
    <property type="entry name" value="Serralysin-like_metalloprot_C"/>
</dbReference>
<dbReference type="PANTHER" id="PTHR38340:SF1">
    <property type="entry name" value="S-LAYER PROTEIN"/>
    <property type="match status" value="1"/>
</dbReference>
<dbReference type="Proteomes" id="UP000609879">
    <property type="component" value="Unassembled WGS sequence"/>
</dbReference>
<dbReference type="Gene3D" id="2.150.10.10">
    <property type="entry name" value="Serralysin-like metalloprotease, C-terminal"/>
    <property type="match status" value="3"/>
</dbReference>
<dbReference type="InterPro" id="IPR050557">
    <property type="entry name" value="RTX_toxin/Mannuronan_C5-epim"/>
</dbReference>
<evidence type="ECO:0000313" key="4">
    <source>
        <dbReference type="EMBL" id="GID79221.1"/>
    </source>
</evidence>
<organism evidence="4 5">
    <name type="scientific">Paractinoplanes deccanensis</name>
    <dbReference type="NCBI Taxonomy" id="113561"/>
    <lineage>
        <taxon>Bacteria</taxon>
        <taxon>Bacillati</taxon>
        <taxon>Actinomycetota</taxon>
        <taxon>Actinomycetes</taxon>
        <taxon>Micromonosporales</taxon>
        <taxon>Micromonosporaceae</taxon>
        <taxon>Paractinoplanes</taxon>
    </lineage>
</organism>